<organism evidence="7 8">
    <name type="scientific">Staphylotrichum longicolle</name>
    <dbReference type="NCBI Taxonomy" id="669026"/>
    <lineage>
        <taxon>Eukaryota</taxon>
        <taxon>Fungi</taxon>
        <taxon>Dikarya</taxon>
        <taxon>Ascomycota</taxon>
        <taxon>Pezizomycotina</taxon>
        <taxon>Sordariomycetes</taxon>
        <taxon>Sordariomycetidae</taxon>
        <taxon>Sordariales</taxon>
        <taxon>Chaetomiaceae</taxon>
        <taxon>Staphylotrichum</taxon>
    </lineage>
</organism>
<dbReference type="SMART" id="SM00220">
    <property type="entry name" value="S_TKc"/>
    <property type="match status" value="1"/>
</dbReference>
<accession>A0AAD4F5T0</accession>
<proteinExistence type="inferred from homology"/>
<evidence type="ECO:0000256" key="1">
    <source>
        <dbReference type="ARBA" id="ARBA00022679"/>
    </source>
</evidence>
<name>A0AAD4F5T0_9PEZI</name>
<dbReference type="InterPro" id="IPR050339">
    <property type="entry name" value="CC_SR_Kinase"/>
</dbReference>
<protein>
    <recommendedName>
        <fullName evidence="6">Protein kinase domain-containing protein</fullName>
    </recommendedName>
</protein>
<evidence type="ECO:0000313" key="8">
    <source>
        <dbReference type="Proteomes" id="UP001197093"/>
    </source>
</evidence>
<evidence type="ECO:0000256" key="3">
    <source>
        <dbReference type="ARBA" id="ARBA00022777"/>
    </source>
</evidence>
<dbReference type="GO" id="GO:0005737">
    <property type="term" value="C:cytoplasm"/>
    <property type="evidence" value="ECO:0007669"/>
    <property type="project" value="TreeGrafter"/>
</dbReference>
<evidence type="ECO:0000256" key="4">
    <source>
        <dbReference type="ARBA" id="ARBA00022840"/>
    </source>
</evidence>
<dbReference type="AlphaFoldDB" id="A0AAD4F5T0"/>
<comment type="caution">
    <text evidence="7">The sequence shown here is derived from an EMBL/GenBank/DDBJ whole genome shotgun (WGS) entry which is preliminary data.</text>
</comment>
<dbReference type="InterPro" id="IPR011009">
    <property type="entry name" value="Kinase-like_dom_sf"/>
</dbReference>
<dbReference type="GO" id="GO:0004672">
    <property type="term" value="F:protein kinase activity"/>
    <property type="evidence" value="ECO:0007669"/>
    <property type="project" value="InterPro"/>
</dbReference>
<dbReference type="Proteomes" id="UP001197093">
    <property type="component" value="Unassembled WGS sequence"/>
</dbReference>
<evidence type="ECO:0000256" key="5">
    <source>
        <dbReference type="ARBA" id="ARBA00037982"/>
    </source>
</evidence>
<dbReference type="Gene3D" id="1.10.510.10">
    <property type="entry name" value="Transferase(Phosphotransferase) domain 1"/>
    <property type="match status" value="1"/>
</dbReference>
<reference evidence="7" key="1">
    <citation type="submission" date="2023-02" db="EMBL/GenBank/DDBJ databases">
        <authorList>
            <person name="Palmer J.M."/>
        </authorList>
    </citation>
    <scope>NUCLEOTIDE SEQUENCE</scope>
    <source>
        <strain evidence="7">FW57</strain>
    </source>
</reference>
<keyword evidence="4" id="KW-0067">ATP-binding</keyword>
<gene>
    <name evidence="7" type="ORF">NEMBOFW57_003593</name>
</gene>
<comment type="similarity">
    <text evidence="5">Belongs to the protein kinase superfamily. Ser/Thr protein kinase family. GCN2 subfamily.</text>
</comment>
<dbReference type="PANTHER" id="PTHR11042">
    <property type="entry name" value="EUKARYOTIC TRANSLATION INITIATION FACTOR 2-ALPHA KINASE EIF2-ALPHA KINASE -RELATED"/>
    <property type="match status" value="1"/>
</dbReference>
<keyword evidence="2" id="KW-0547">Nucleotide-binding</keyword>
<dbReference type="InterPro" id="IPR008271">
    <property type="entry name" value="Ser/Thr_kinase_AS"/>
</dbReference>
<dbReference type="Pfam" id="PF00069">
    <property type="entry name" value="Pkinase"/>
    <property type="match status" value="1"/>
</dbReference>
<dbReference type="GO" id="GO:0005634">
    <property type="term" value="C:nucleus"/>
    <property type="evidence" value="ECO:0007669"/>
    <property type="project" value="TreeGrafter"/>
</dbReference>
<dbReference type="PROSITE" id="PS00108">
    <property type="entry name" value="PROTEIN_KINASE_ST"/>
    <property type="match status" value="1"/>
</dbReference>
<evidence type="ECO:0000313" key="7">
    <source>
        <dbReference type="EMBL" id="KAG7293541.1"/>
    </source>
</evidence>
<keyword evidence="8" id="KW-1185">Reference proteome</keyword>
<dbReference type="SUPFAM" id="SSF56112">
    <property type="entry name" value="Protein kinase-like (PK-like)"/>
    <property type="match status" value="1"/>
</dbReference>
<dbReference type="Gene3D" id="3.30.200.20">
    <property type="entry name" value="Phosphorylase Kinase, domain 1"/>
    <property type="match status" value="1"/>
</dbReference>
<evidence type="ECO:0000259" key="6">
    <source>
        <dbReference type="PROSITE" id="PS50011"/>
    </source>
</evidence>
<dbReference type="InterPro" id="IPR000719">
    <property type="entry name" value="Prot_kinase_dom"/>
</dbReference>
<feature type="domain" description="Protein kinase" evidence="6">
    <location>
        <begin position="1"/>
        <end position="282"/>
    </location>
</feature>
<evidence type="ECO:0000256" key="2">
    <source>
        <dbReference type="ARBA" id="ARBA00022741"/>
    </source>
</evidence>
<dbReference type="GO" id="GO:0005524">
    <property type="term" value="F:ATP binding"/>
    <property type="evidence" value="ECO:0007669"/>
    <property type="project" value="UniProtKB-KW"/>
</dbReference>
<keyword evidence="3" id="KW-0418">Kinase</keyword>
<keyword evidence="1" id="KW-0808">Transferase</keyword>
<dbReference type="EMBL" id="JAHCVI010000001">
    <property type="protein sequence ID" value="KAG7293541.1"/>
    <property type="molecule type" value="Genomic_DNA"/>
</dbReference>
<sequence length="298" mass="33812">MDRDEEGVDDSELAVKTSNDGLVYHVRDLPNPQAELDQLQVEEIWRQEDATGGRLLGRGGFGAVYKEKCIHDIRGTKLGRFRAVKVIERGDEVTKAYYREELKALAKFSAPRYRSWFVESFGWYEAMGKNNFIHRDLKPANLLVVEKPPEKDWWVKISDFGISKRSTAGRQAYSTVNIGTEEYMAPEVRLFRPRNKGDKASYTVAADIWSLGAICVRLITASPAFDLRGLLEYYDRGEIFSPEEALASHGTSQEGRAFIQAVMARDPKLRPLAQEAIEHAWMTCNKRPLSPGVRQEPV</sequence>
<dbReference type="PROSITE" id="PS50011">
    <property type="entry name" value="PROTEIN_KINASE_DOM"/>
    <property type="match status" value="1"/>
</dbReference>